<accession>A0A024GVG6</accession>
<dbReference type="InParanoid" id="A0A024GVG6"/>
<dbReference type="Proteomes" id="UP000053237">
    <property type="component" value="Unassembled WGS sequence"/>
</dbReference>
<comment type="caution">
    <text evidence="1">The sequence shown here is derived from an EMBL/GenBank/DDBJ whole genome shotgun (WGS) entry which is preliminary data.</text>
</comment>
<evidence type="ECO:0000313" key="1">
    <source>
        <dbReference type="EMBL" id="CCI50610.1"/>
    </source>
</evidence>
<organism evidence="1 2">
    <name type="scientific">Albugo candida</name>
    <dbReference type="NCBI Taxonomy" id="65357"/>
    <lineage>
        <taxon>Eukaryota</taxon>
        <taxon>Sar</taxon>
        <taxon>Stramenopiles</taxon>
        <taxon>Oomycota</taxon>
        <taxon>Peronosporomycetes</taxon>
        <taxon>Albuginales</taxon>
        <taxon>Albuginaceae</taxon>
        <taxon>Albugo</taxon>
    </lineage>
</organism>
<protein>
    <submittedName>
        <fullName evidence="1">Uncharacterized protein</fullName>
    </submittedName>
</protein>
<keyword evidence="2" id="KW-1185">Reference proteome</keyword>
<dbReference type="EMBL" id="CAIX01000872">
    <property type="protein sequence ID" value="CCI50610.1"/>
    <property type="molecule type" value="Genomic_DNA"/>
</dbReference>
<sequence length="119" mass="14140">MANFNVLEFRFGEKTQLLTPMRIILKRKNGYQICKFMITPHKILTISVPRLQKATGKNWVLVIGKDLPKNLRISFIKSKQKRQIHFVKNYDRMDTWVDKIANSLCLHKVFKGRLRIDLR</sequence>
<evidence type="ECO:0000313" key="2">
    <source>
        <dbReference type="Proteomes" id="UP000053237"/>
    </source>
</evidence>
<proteinExistence type="predicted"/>
<reference evidence="1 2" key="1">
    <citation type="submission" date="2012-05" db="EMBL/GenBank/DDBJ databases">
        <title>Recombination and specialization in a pathogen metapopulation.</title>
        <authorList>
            <person name="Gardiner A."/>
            <person name="Kemen E."/>
            <person name="Schultz-Larsen T."/>
            <person name="MacLean D."/>
            <person name="Van Oosterhout C."/>
            <person name="Jones J.D.G."/>
        </authorList>
    </citation>
    <scope>NUCLEOTIDE SEQUENCE [LARGE SCALE GENOMIC DNA]</scope>
    <source>
        <strain evidence="1 2">Ac Nc2</strain>
    </source>
</reference>
<gene>
    <name evidence="1" type="ORF">BN9_125930</name>
</gene>
<dbReference type="AlphaFoldDB" id="A0A024GVG6"/>
<name>A0A024GVG6_9STRA</name>